<dbReference type="EMBL" id="JAFBBK010000001">
    <property type="protein sequence ID" value="MBM7413341.1"/>
    <property type="molecule type" value="Genomic_DNA"/>
</dbReference>
<evidence type="ECO:0000256" key="1">
    <source>
        <dbReference type="SAM" id="Phobius"/>
    </source>
</evidence>
<keyword evidence="1" id="KW-0472">Membrane</keyword>
<dbReference type="Proteomes" id="UP000703038">
    <property type="component" value="Unassembled WGS sequence"/>
</dbReference>
<keyword evidence="1" id="KW-1133">Transmembrane helix</keyword>
<evidence type="ECO:0008006" key="4">
    <source>
        <dbReference type="Google" id="ProtNLM"/>
    </source>
</evidence>
<gene>
    <name evidence="2" type="ORF">JOE42_000074</name>
</gene>
<feature type="transmembrane region" description="Helical" evidence="1">
    <location>
        <begin position="102"/>
        <end position="120"/>
    </location>
</feature>
<name>A0ABS2KPW9_9NOCA</name>
<evidence type="ECO:0000313" key="3">
    <source>
        <dbReference type="Proteomes" id="UP000703038"/>
    </source>
</evidence>
<protein>
    <recommendedName>
        <fullName evidence="4">Integral membrane protein</fullName>
    </recommendedName>
</protein>
<keyword evidence="3" id="KW-1185">Reference proteome</keyword>
<feature type="transmembrane region" description="Helical" evidence="1">
    <location>
        <begin position="68"/>
        <end position="90"/>
    </location>
</feature>
<feature type="transmembrane region" description="Helical" evidence="1">
    <location>
        <begin position="229"/>
        <end position="262"/>
    </location>
</feature>
<evidence type="ECO:0000313" key="2">
    <source>
        <dbReference type="EMBL" id="MBM7413341.1"/>
    </source>
</evidence>
<feature type="transmembrane region" description="Helical" evidence="1">
    <location>
        <begin position="310"/>
        <end position="332"/>
    </location>
</feature>
<accession>A0ABS2KPW9</accession>
<feature type="transmembrane region" description="Helical" evidence="1">
    <location>
        <begin position="194"/>
        <end position="217"/>
    </location>
</feature>
<feature type="transmembrane region" description="Helical" evidence="1">
    <location>
        <begin position="274"/>
        <end position="303"/>
    </location>
</feature>
<organism evidence="2 3">
    <name type="scientific">Rhodococcoides corynebacterioides</name>
    <dbReference type="NCBI Taxonomy" id="53972"/>
    <lineage>
        <taxon>Bacteria</taxon>
        <taxon>Bacillati</taxon>
        <taxon>Actinomycetota</taxon>
        <taxon>Actinomycetes</taxon>
        <taxon>Mycobacteriales</taxon>
        <taxon>Nocardiaceae</taxon>
        <taxon>Rhodococcoides</taxon>
    </lineage>
</organism>
<comment type="caution">
    <text evidence="2">The sequence shown here is derived from an EMBL/GenBank/DDBJ whole genome shotgun (WGS) entry which is preliminary data.</text>
</comment>
<feature type="transmembrane region" description="Helical" evidence="1">
    <location>
        <begin position="20"/>
        <end position="37"/>
    </location>
</feature>
<sequence length="459" mass="48470">MSGPTATDRRRGWVPRVPELIGALLAAALVVAAVVVARRKNAVVTPLIGGMGFDFDDFASLAPLFGRWGAHVGPGTPIAVTVGVLVVLAGPSVAARMSWRPLLLVTWATTLVWTVGLAAVDGWQKGFVDKLTSRDEYLSEVGGIDDIGATLRGFSDRIVDGQADSWATHVSGHPPGAILTFVWLDRIGLGGGAAAAWLCVIVGSLAAVATAVAVAALVDRDTARRLIPFAVIAPSAIWIGVSADGFFTGVSAWGIAFLAIAAAGRRLRHDVAAIAAGLLLGFSVYLNYGLALMGLPALAVLIASRRVRPLLPAIGGALVVAGLFTASGFWWFDGYVAVQERYWQGIASARPFQYWSWGNIAALVCAVGLAVPAALSRVVSLPRVRRAEPVTLLVVAALLAVTFADLSRLSKAETERIWLPFQVWMTVATVAIGERSVRFWLAAQVVLALAINHLTYTNW</sequence>
<keyword evidence="1" id="KW-0812">Transmembrane</keyword>
<proteinExistence type="predicted"/>
<reference evidence="2 3" key="1">
    <citation type="submission" date="2021-01" db="EMBL/GenBank/DDBJ databases">
        <title>Genomics of switchgrass bacterial isolates.</title>
        <authorList>
            <person name="Shade A."/>
        </authorList>
    </citation>
    <scope>NUCLEOTIDE SEQUENCE [LARGE SCALE GENOMIC DNA]</scope>
    <source>
        <strain evidence="2 3">PvP111</strain>
    </source>
</reference>
<feature type="transmembrane region" description="Helical" evidence="1">
    <location>
        <begin position="352"/>
        <end position="375"/>
    </location>
</feature>
<dbReference type="RefSeq" id="WP_307806104.1">
    <property type="nucleotide sequence ID" value="NZ_JAFBBK010000001.1"/>
</dbReference>